<dbReference type="InterPro" id="IPR036390">
    <property type="entry name" value="WH_DNA-bd_sf"/>
</dbReference>
<proteinExistence type="predicted"/>
<gene>
    <name evidence="2" type="ORF">NGM29_03795</name>
</gene>
<dbReference type="Proteomes" id="UP001056855">
    <property type="component" value="Chromosome"/>
</dbReference>
<dbReference type="GeneID" id="73289139"/>
<dbReference type="SUPFAM" id="SSF46785">
    <property type="entry name" value="Winged helix' DNA-binding domain"/>
    <property type="match status" value="1"/>
</dbReference>
<accession>A0A9E7NCX6</accession>
<name>A0A9E7NCX6_9EURY</name>
<dbReference type="RefSeq" id="WP_254159066.1">
    <property type="nucleotide sequence ID" value="NZ_CP100355.1"/>
</dbReference>
<dbReference type="EMBL" id="CP100355">
    <property type="protein sequence ID" value="UTF54412.1"/>
    <property type="molecule type" value="Genomic_DNA"/>
</dbReference>
<dbReference type="Gene3D" id="1.10.10.10">
    <property type="entry name" value="Winged helix-like DNA-binding domain superfamily/Winged helix DNA-binding domain"/>
    <property type="match status" value="1"/>
</dbReference>
<dbReference type="AlphaFoldDB" id="A0A9E7NCX6"/>
<dbReference type="KEGG" id="sawl:NGM29_03795"/>
<evidence type="ECO:0000256" key="1">
    <source>
        <dbReference type="SAM" id="MobiDB-lite"/>
    </source>
</evidence>
<sequence length="98" mass="10677">MSETDGEDITDLPPSAKLVYKVLEYDGPLTQKQIVEESMLSARTVRYALERLSDIGTVDENIYFADARQSLYRITEAEPVAADGGSGEPASKDACCAE</sequence>
<organism evidence="2 3">
    <name type="scientific">Natronosalvus rutilus</name>
    <dbReference type="NCBI Taxonomy" id="2953753"/>
    <lineage>
        <taxon>Archaea</taxon>
        <taxon>Methanobacteriati</taxon>
        <taxon>Methanobacteriota</taxon>
        <taxon>Stenosarchaea group</taxon>
        <taxon>Halobacteria</taxon>
        <taxon>Halobacteriales</taxon>
        <taxon>Natrialbaceae</taxon>
        <taxon>Natronosalvus</taxon>
    </lineage>
</organism>
<evidence type="ECO:0000313" key="3">
    <source>
        <dbReference type="Proteomes" id="UP001056855"/>
    </source>
</evidence>
<evidence type="ECO:0000313" key="2">
    <source>
        <dbReference type="EMBL" id="UTF54412.1"/>
    </source>
</evidence>
<dbReference type="InterPro" id="IPR036388">
    <property type="entry name" value="WH-like_DNA-bd_sf"/>
</dbReference>
<protein>
    <submittedName>
        <fullName evidence="2">ArsR family transcriptional regulator</fullName>
    </submittedName>
</protein>
<feature type="region of interest" description="Disordered" evidence="1">
    <location>
        <begin position="79"/>
        <end position="98"/>
    </location>
</feature>
<reference evidence="2" key="1">
    <citation type="submission" date="2022-06" db="EMBL/GenBank/DDBJ databases">
        <title>Diverse halophilic archaea isolated from saline environments.</title>
        <authorList>
            <person name="Cui H.-L."/>
        </authorList>
    </citation>
    <scope>NUCLEOTIDE SEQUENCE</scope>
    <source>
        <strain evidence="2">WLHS1</strain>
    </source>
</reference>
<keyword evidence="3" id="KW-1185">Reference proteome</keyword>